<name>A0A2T3XXL6_9BURK</name>
<sequence length="192" mass="21499">MNEKMFAELFGGVGRFKALRHLFEHPNDEFSARELAAQTGLDPGNTHRWLQRWEVVGLVKRGAAKAGYQVARDPALVPLIDLFRQSSVLVADLQQMLREATGVQVAFIFGSFARHEERAASDIDVLVLGAISELRTNALLRPLARKYSRPFNASVFTIEQFRALLKQNDPFATEIMQHPKVSLIGDLDAVAR</sequence>
<reference evidence="2 3" key="1">
    <citation type="submission" date="2018-03" db="EMBL/GenBank/DDBJ databases">
        <title>Whole genome analyses suggest that Burkholderia sensu lato contains two further novel genera in the rhizoxinica-symbiotica group Mycetohabitans gen. nov., and Trinickia gen. nov.: implications for the evolution of diazotrophy and nodulation in the Burkholderiaceae.</title>
        <authorList>
            <person name="Estrada De Los Santos P."/>
            <person name="Palmer M."/>
            <person name="Chavez-Ramirez B."/>
            <person name="Steenkamp E.T."/>
            <person name="Hirsch A.M."/>
            <person name="Manyaka P."/>
            <person name="Maluk M."/>
            <person name="Lafos M."/>
            <person name="Crook M."/>
            <person name="Gross E."/>
            <person name="Simon M.F."/>
            <person name="Bueno Dos Reis Junior F."/>
            <person name="Poole P.S."/>
            <person name="Venter S.N."/>
            <person name="James E.K."/>
        </authorList>
    </citation>
    <scope>NUCLEOTIDE SEQUENCE [LARGE SCALE GENOMIC DNA]</scope>
    <source>
        <strain evidence="2 3">JPY-366</strain>
    </source>
</reference>
<comment type="caution">
    <text evidence="2">The sequence shown here is derived from an EMBL/GenBank/DDBJ whole genome shotgun (WGS) entry which is preliminary data.</text>
</comment>
<dbReference type="Gene3D" id="3.30.460.10">
    <property type="entry name" value="Beta Polymerase, domain 2"/>
    <property type="match status" value="1"/>
</dbReference>
<proteinExistence type="predicted"/>
<dbReference type="InterPro" id="IPR043519">
    <property type="entry name" value="NT_sf"/>
</dbReference>
<accession>A0A2T3XXL6</accession>
<dbReference type="Gene3D" id="1.10.10.10">
    <property type="entry name" value="Winged helix-like DNA-binding domain superfamily/Winged helix DNA-binding domain"/>
    <property type="match status" value="1"/>
</dbReference>
<dbReference type="EMBL" id="PYUC01000003">
    <property type="protein sequence ID" value="PTB21258.1"/>
    <property type="molecule type" value="Genomic_DNA"/>
</dbReference>
<dbReference type="Proteomes" id="UP000240638">
    <property type="component" value="Unassembled WGS sequence"/>
</dbReference>
<dbReference type="AlphaFoldDB" id="A0A2T3XXL6"/>
<dbReference type="SUPFAM" id="SSF46785">
    <property type="entry name" value="Winged helix' DNA-binding domain"/>
    <property type="match status" value="1"/>
</dbReference>
<evidence type="ECO:0000313" key="2">
    <source>
        <dbReference type="EMBL" id="PTB21258.1"/>
    </source>
</evidence>
<dbReference type="SUPFAM" id="SSF81301">
    <property type="entry name" value="Nucleotidyltransferase"/>
    <property type="match status" value="1"/>
</dbReference>
<dbReference type="InterPro" id="IPR041633">
    <property type="entry name" value="Polbeta"/>
</dbReference>
<dbReference type="RefSeq" id="WP_181321743.1">
    <property type="nucleotide sequence ID" value="NZ_PYUC01000003.1"/>
</dbReference>
<dbReference type="CDD" id="cd05403">
    <property type="entry name" value="NT_KNTase_like"/>
    <property type="match status" value="1"/>
</dbReference>
<dbReference type="Pfam" id="PF18765">
    <property type="entry name" value="Polbeta"/>
    <property type="match status" value="1"/>
</dbReference>
<dbReference type="InterPro" id="IPR036390">
    <property type="entry name" value="WH_DNA-bd_sf"/>
</dbReference>
<feature type="domain" description="Polymerase beta nucleotidyltransferase" evidence="1">
    <location>
        <begin position="93"/>
        <end position="132"/>
    </location>
</feature>
<organism evidence="2 3">
    <name type="scientific">Trinickia symbiotica</name>
    <dbReference type="NCBI Taxonomy" id="863227"/>
    <lineage>
        <taxon>Bacteria</taxon>
        <taxon>Pseudomonadati</taxon>
        <taxon>Pseudomonadota</taxon>
        <taxon>Betaproteobacteria</taxon>
        <taxon>Burkholderiales</taxon>
        <taxon>Burkholderiaceae</taxon>
        <taxon>Trinickia</taxon>
    </lineage>
</organism>
<protein>
    <recommendedName>
        <fullName evidence="1">Polymerase beta nucleotidyltransferase domain-containing protein</fullName>
    </recommendedName>
</protein>
<dbReference type="InterPro" id="IPR036388">
    <property type="entry name" value="WH-like_DNA-bd_sf"/>
</dbReference>
<gene>
    <name evidence="2" type="ORF">C9I57_06160</name>
</gene>
<evidence type="ECO:0000313" key="3">
    <source>
        <dbReference type="Proteomes" id="UP000240638"/>
    </source>
</evidence>
<evidence type="ECO:0000259" key="1">
    <source>
        <dbReference type="Pfam" id="PF18765"/>
    </source>
</evidence>